<dbReference type="EMBL" id="BNJK01000002">
    <property type="protein sequence ID" value="GHO99072.1"/>
    <property type="molecule type" value="Genomic_DNA"/>
</dbReference>
<reference evidence="6" key="1">
    <citation type="submission" date="2020-10" db="EMBL/GenBank/DDBJ databases">
        <title>Taxonomic study of unclassified bacteria belonging to the class Ktedonobacteria.</title>
        <authorList>
            <person name="Yabe S."/>
            <person name="Wang C.M."/>
            <person name="Zheng Y."/>
            <person name="Sakai Y."/>
            <person name="Cavaletti L."/>
            <person name="Monciardini P."/>
            <person name="Donadio S."/>
        </authorList>
    </citation>
    <scope>NUCLEOTIDE SEQUENCE</scope>
    <source>
        <strain evidence="6">ID150040</strain>
    </source>
</reference>
<organism evidence="6 7">
    <name type="scientific">Reticulibacter mediterranei</name>
    <dbReference type="NCBI Taxonomy" id="2778369"/>
    <lineage>
        <taxon>Bacteria</taxon>
        <taxon>Bacillati</taxon>
        <taxon>Chloroflexota</taxon>
        <taxon>Ktedonobacteria</taxon>
        <taxon>Ktedonobacterales</taxon>
        <taxon>Reticulibacteraceae</taxon>
        <taxon>Reticulibacter</taxon>
    </lineage>
</organism>
<name>A0A8J3IYG7_9CHLR</name>
<dbReference type="InterPro" id="IPR032808">
    <property type="entry name" value="DoxX"/>
</dbReference>
<evidence type="ECO:0000256" key="1">
    <source>
        <dbReference type="ARBA" id="ARBA00004141"/>
    </source>
</evidence>
<keyword evidence="2 5" id="KW-0812">Transmembrane</keyword>
<evidence type="ECO:0000256" key="5">
    <source>
        <dbReference type="SAM" id="Phobius"/>
    </source>
</evidence>
<feature type="transmembrane region" description="Helical" evidence="5">
    <location>
        <begin position="97"/>
        <end position="120"/>
    </location>
</feature>
<feature type="transmembrane region" description="Helical" evidence="5">
    <location>
        <begin position="44"/>
        <end position="62"/>
    </location>
</feature>
<dbReference type="AlphaFoldDB" id="A0A8J3IYG7"/>
<evidence type="ECO:0000256" key="4">
    <source>
        <dbReference type="ARBA" id="ARBA00023136"/>
    </source>
</evidence>
<comment type="caution">
    <text evidence="6">The sequence shown here is derived from an EMBL/GenBank/DDBJ whole genome shotgun (WGS) entry which is preliminary data.</text>
</comment>
<evidence type="ECO:0000313" key="6">
    <source>
        <dbReference type="EMBL" id="GHO99072.1"/>
    </source>
</evidence>
<feature type="transmembrane region" description="Helical" evidence="5">
    <location>
        <begin position="6"/>
        <end position="23"/>
    </location>
</feature>
<sequence>MSIALWIVQGLLALAFLVAGVLKSVMPLEQLKKNMPWVGHVPPWFVRFIGVSEFLGAVGLVAPKLTGILPQLTIAAAIGLVVVMVCATIYHIRQKEYNVIGVNIVLFLLAAFIAVGYLVWVPVA</sequence>
<feature type="transmembrane region" description="Helical" evidence="5">
    <location>
        <begin position="68"/>
        <end position="90"/>
    </location>
</feature>
<proteinExistence type="predicted"/>
<keyword evidence="3 5" id="KW-1133">Transmembrane helix</keyword>
<dbReference type="Proteomes" id="UP000597444">
    <property type="component" value="Unassembled WGS sequence"/>
</dbReference>
<protein>
    <recommendedName>
        <fullName evidence="8">DoxX family protein</fullName>
    </recommendedName>
</protein>
<accession>A0A8J3IYG7</accession>
<dbReference type="GO" id="GO:0016020">
    <property type="term" value="C:membrane"/>
    <property type="evidence" value="ECO:0007669"/>
    <property type="project" value="UniProtKB-SubCell"/>
</dbReference>
<evidence type="ECO:0000256" key="3">
    <source>
        <dbReference type="ARBA" id="ARBA00022989"/>
    </source>
</evidence>
<dbReference type="Pfam" id="PF13564">
    <property type="entry name" value="DoxX_2"/>
    <property type="match status" value="1"/>
</dbReference>
<evidence type="ECO:0000256" key="2">
    <source>
        <dbReference type="ARBA" id="ARBA00022692"/>
    </source>
</evidence>
<keyword evidence="4 5" id="KW-0472">Membrane</keyword>
<comment type="subcellular location">
    <subcellularLocation>
        <location evidence="1">Membrane</location>
        <topology evidence="1">Multi-pass membrane protein</topology>
    </subcellularLocation>
</comment>
<keyword evidence="7" id="KW-1185">Reference proteome</keyword>
<evidence type="ECO:0008006" key="8">
    <source>
        <dbReference type="Google" id="ProtNLM"/>
    </source>
</evidence>
<gene>
    <name evidence="6" type="ORF">KSF_091200</name>
</gene>
<evidence type="ECO:0000313" key="7">
    <source>
        <dbReference type="Proteomes" id="UP000597444"/>
    </source>
</evidence>
<dbReference type="RefSeq" id="WP_220209734.1">
    <property type="nucleotide sequence ID" value="NZ_BNJK01000002.1"/>
</dbReference>